<dbReference type="AlphaFoldDB" id="A0A3L7K4X0"/>
<proteinExistence type="predicted"/>
<keyword evidence="1" id="KW-0175">Coiled coil</keyword>
<accession>A0A3L7K4X0</accession>
<dbReference type="InterPro" id="IPR038734">
    <property type="entry name" value="YhaN_AAA"/>
</dbReference>
<feature type="coiled-coil region" evidence="1">
    <location>
        <begin position="393"/>
        <end position="420"/>
    </location>
</feature>
<dbReference type="PANTHER" id="PTHR41259:SF1">
    <property type="entry name" value="DOUBLE-STRAND BREAK REPAIR RAD50 ATPASE, PUTATIVE-RELATED"/>
    <property type="match status" value="1"/>
</dbReference>
<dbReference type="RefSeq" id="WP_121679253.1">
    <property type="nucleotide sequence ID" value="NZ_RCVZ01000002.1"/>
</dbReference>
<dbReference type="InterPro" id="IPR027417">
    <property type="entry name" value="P-loop_NTPase"/>
</dbReference>
<feature type="coiled-coil region" evidence="1">
    <location>
        <begin position="573"/>
        <end position="607"/>
    </location>
</feature>
<keyword evidence="5" id="KW-1185">Reference proteome</keyword>
<gene>
    <name evidence="4" type="ORF">D9X91_03910</name>
</gene>
<feature type="transmembrane region" description="Helical" evidence="2">
    <location>
        <begin position="471"/>
        <end position="489"/>
    </location>
</feature>
<dbReference type="Gene3D" id="3.40.50.300">
    <property type="entry name" value="P-loop containing nucleotide triphosphate hydrolases"/>
    <property type="match status" value="2"/>
</dbReference>
<feature type="domain" description="YhaN AAA" evidence="3">
    <location>
        <begin position="1"/>
        <end position="202"/>
    </location>
</feature>
<keyword evidence="2" id="KW-0472">Membrane</keyword>
<dbReference type="Proteomes" id="UP000276770">
    <property type="component" value="Unassembled WGS sequence"/>
</dbReference>
<name>A0A3L7K4X0_9BACI</name>
<keyword evidence="2" id="KW-0812">Transmembrane</keyword>
<feature type="coiled-coil region" evidence="1">
    <location>
        <begin position="692"/>
        <end position="726"/>
    </location>
</feature>
<feature type="coiled-coil region" evidence="1">
    <location>
        <begin position="190"/>
        <end position="227"/>
    </location>
</feature>
<evidence type="ECO:0000259" key="3">
    <source>
        <dbReference type="Pfam" id="PF13514"/>
    </source>
</evidence>
<dbReference type="PANTHER" id="PTHR41259">
    <property type="entry name" value="DOUBLE-STRAND BREAK REPAIR RAD50 ATPASE, PUTATIVE-RELATED"/>
    <property type="match status" value="1"/>
</dbReference>
<feature type="coiled-coil region" evidence="1">
    <location>
        <begin position="780"/>
        <end position="814"/>
    </location>
</feature>
<evidence type="ECO:0000256" key="2">
    <source>
        <dbReference type="SAM" id="Phobius"/>
    </source>
</evidence>
<feature type="transmembrane region" description="Helical" evidence="2">
    <location>
        <begin position="495"/>
        <end position="512"/>
    </location>
</feature>
<evidence type="ECO:0000313" key="5">
    <source>
        <dbReference type="Proteomes" id="UP000276770"/>
    </source>
</evidence>
<dbReference type="EMBL" id="RCVZ01000002">
    <property type="protein sequence ID" value="RLQ97304.1"/>
    <property type="molecule type" value="Genomic_DNA"/>
</dbReference>
<dbReference type="OrthoDB" id="9764467at2"/>
<evidence type="ECO:0000256" key="1">
    <source>
        <dbReference type="SAM" id="Coils"/>
    </source>
</evidence>
<comment type="caution">
    <text evidence="4">The sequence shown here is derived from an EMBL/GenBank/DDBJ whole genome shotgun (WGS) entry which is preliminary data.</text>
</comment>
<evidence type="ECO:0000313" key="4">
    <source>
        <dbReference type="EMBL" id="RLQ97304.1"/>
    </source>
</evidence>
<keyword evidence="2" id="KW-1133">Transmembrane helix</keyword>
<protein>
    <recommendedName>
        <fullName evidence="3">YhaN AAA domain-containing protein</fullName>
    </recommendedName>
</protein>
<reference evidence="4 5" key="1">
    <citation type="submission" date="2018-10" db="EMBL/GenBank/DDBJ databases">
        <title>Falsibacillus sp. genome draft.</title>
        <authorList>
            <person name="Shi S."/>
        </authorList>
    </citation>
    <scope>NUCLEOTIDE SEQUENCE [LARGE SCALE GENOMIC DNA]</scope>
    <source>
        <strain evidence="4 5">GY 10110</strain>
    </source>
</reference>
<dbReference type="Pfam" id="PF13514">
    <property type="entry name" value="AAA_27"/>
    <property type="match status" value="1"/>
</dbReference>
<organism evidence="4 5">
    <name type="scientific">Falsibacillus albus</name>
    <dbReference type="NCBI Taxonomy" id="2478915"/>
    <lineage>
        <taxon>Bacteria</taxon>
        <taxon>Bacillati</taxon>
        <taxon>Bacillota</taxon>
        <taxon>Bacilli</taxon>
        <taxon>Bacillales</taxon>
        <taxon>Bacillaceae</taxon>
        <taxon>Falsibacillus</taxon>
    </lineage>
</organism>
<sequence>MYIKKIHIYGYGKIEDFIIEPDQGLQVFYGKNEAGKSTIIAFIQSILFGFPTKVQNEPRYVPKTHTKYGGQLTIETEKYGSVIVERVKGKAVGDVKVILQDGKTGGEEMLELVLDGMDKPTFQAIFSFSVHGLQRVHQLSKEDISKYLFSAGTMGTEGIFQAENELQKKMEQLFKPNGRKPDLNQQLHDIREFEKEVKKARHGNDQYENLLQEEDRMDRELRGLIDEEKRLSEKMLELKHLDSVMPLYQEFLLTSNRLEELANVSFPSDGLNRLEKCLEKQGKVIAEHDSIIEQRKEIMQRLEKYAPDSYLLEHEAAISQKITEWPLFLQWSEEVTSQLHAIEDLEEKIDLYRRQLNMPVETIEQWDKLQTGIQLKGEVKDVIAEHLKLAALKEEIHDNRQKEQNRVKECEAALTMVEEQLLQEEEFRKLEKSIQAENSKQTLGLEASLITDRIKELELEGRKSGSHLQNLIEWILAIVFLLGAVWGMVQVQIMIGILSIVLLTVIAVKITFNKRKQGMDRKHRESKLNDLKERKKDIQLLLQEDGNDNQTKRGLYHSQLKLRNEWKQILIRLEEQQARCQEFSAEIERHAKNCEEHEKRTADLRKSLQVPYSFPILQLEDAFNYIQEIIQLSREVMKRKGYAQSAAVKKEEWERQLRQLISPLGWKEFQLDEVVLKLKERMKQEEEKRFYYREASQKSMQYDERYIKAENEKQQCELQLRKLFELAGTEDEEQFRKAAKLAEEKVSMVERKQLHLMQLAEGDIKSLDQFDSHSALEEELTATESLMKECSGKIQELQEKKSSLVHKLKVLEEGGTYTNMMHRFNHLTSKFNDLAKEWAALAVAKNLLSNTINRYEKERFPKVISIAIDYLSTLTNGEYTNIIQKEDKSFFVIRKDGIPFEPDELSQAASEQVYTAFRFALAAVLLKESPAPMIIDDAFVHFDRERMQQVKTMLSKVSSHTQILFFTCHEHIRELFPKEQQSLLGETRKEPIRVQ</sequence>
<dbReference type="SUPFAM" id="SSF52540">
    <property type="entry name" value="P-loop containing nucleoside triphosphate hydrolases"/>
    <property type="match status" value="1"/>
</dbReference>